<sequence>MCCKFKVIFMCLPFLSSKIQTFYFWNLHFRGRYMFSSDICQSVYKRRKYVVPLREVLFSITSFNICLFHFKKLITNFY</sequence>
<evidence type="ECO:0000313" key="1">
    <source>
        <dbReference type="EMBL" id="MBX34288.1"/>
    </source>
</evidence>
<dbReference type="AlphaFoldDB" id="A0A2P2MVP5"/>
<proteinExistence type="predicted"/>
<reference evidence="1" key="1">
    <citation type="submission" date="2018-02" db="EMBL/GenBank/DDBJ databases">
        <title>Rhizophora mucronata_Transcriptome.</title>
        <authorList>
            <person name="Meera S.P."/>
            <person name="Sreeshan A."/>
            <person name="Augustine A."/>
        </authorList>
    </citation>
    <scope>NUCLEOTIDE SEQUENCE</scope>
    <source>
        <tissue evidence="1">Leaf</tissue>
    </source>
</reference>
<organism evidence="1">
    <name type="scientific">Rhizophora mucronata</name>
    <name type="common">Asiatic mangrove</name>
    <dbReference type="NCBI Taxonomy" id="61149"/>
    <lineage>
        <taxon>Eukaryota</taxon>
        <taxon>Viridiplantae</taxon>
        <taxon>Streptophyta</taxon>
        <taxon>Embryophyta</taxon>
        <taxon>Tracheophyta</taxon>
        <taxon>Spermatophyta</taxon>
        <taxon>Magnoliopsida</taxon>
        <taxon>eudicotyledons</taxon>
        <taxon>Gunneridae</taxon>
        <taxon>Pentapetalae</taxon>
        <taxon>rosids</taxon>
        <taxon>fabids</taxon>
        <taxon>Malpighiales</taxon>
        <taxon>Rhizophoraceae</taxon>
        <taxon>Rhizophora</taxon>
    </lineage>
</organism>
<protein>
    <submittedName>
        <fullName evidence="1">Uncharacterized protein</fullName>
    </submittedName>
</protein>
<accession>A0A2P2MVP5</accession>
<name>A0A2P2MVP5_RHIMU</name>
<dbReference type="EMBL" id="GGEC01053804">
    <property type="protein sequence ID" value="MBX34288.1"/>
    <property type="molecule type" value="Transcribed_RNA"/>
</dbReference>